<dbReference type="EMBL" id="LAZR01023595">
    <property type="protein sequence ID" value="KKL77975.1"/>
    <property type="molecule type" value="Genomic_DNA"/>
</dbReference>
<evidence type="ECO:0000313" key="1">
    <source>
        <dbReference type="EMBL" id="KKL77975.1"/>
    </source>
</evidence>
<organism evidence="1">
    <name type="scientific">marine sediment metagenome</name>
    <dbReference type="NCBI Taxonomy" id="412755"/>
    <lineage>
        <taxon>unclassified sequences</taxon>
        <taxon>metagenomes</taxon>
        <taxon>ecological metagenomes</taxon>
    </lineage>
</organism>
<accession>A0A0F9H8I5</accession>
<name>A0A0F9H8I5_9ZZZZ</name>
<sequence>MIDLVPPFQGLNTRITAQMMTAQATPNDGEWVDLAHMSIWSIHVKDISGGDKVRIRVSNVFDQPDDSEDGVPFGRIIVAERMISSAQYRFRWGKVMKTEGTASSPNAYLFADWRLFDR</sequence>
<comment type="caution">
    <text evidence="1">The sequence shown here is derived from an EMBL/GenBank/DDBJ whole genome shotgun (WGS) entry which is preliminary data.</text>
</comment>
<reference evidence="1" key="1">
    <citation type="journal article" date="2015" name="Nature">
        <title>Complex archaea that bridge the gap between prokaryotes and eukaryotes.</title>
        <authorList>
            <person name="Spang A."/>
            <person name="Saw J.H."/>
            <person name="Jorgensen S.L."/>
            <person name="Zaremba-Niedzwiedzka K."/>
            <person name="Martijn J."/>
            <person name="Lind A.E."/>
            <person name="van Eijk R."/>
            <person name="Schleper C."/>
            <person name="Guy L."/>
            <person name="Ettema T.J."/>
        </authorList>
    </citation>
    <scope>NUCLEOTIDE SEQUENCE</scope>
</reference>
<proteinExistence type="predicted"/>
<dbReference type="AlphaFoldDB" id="A0A0F9H8I5"/>
<protein>
    <submittedName>
        <fullName evidence="1">Uncharacterized protein</fullName>
    </submittedName>
</protein>
<gene>
    <name evidence="1" type="ORF">LCGC14_2029510</name>
</gene>